<proteinExistence type="predicted"/>
<dbReference type="AlphaFoldDB" id="K6H565"/>
<dbReference type="InterPro" id="IPR011576">
    <property type="entry name" value="Pyridox_Oxase_N"/>
</dbReference>
<dbReference type="Pfam" id="PF01243">
    <property type="entry name" value="PNPOx_N"/>
    <property type="match status" value="1"/>
</dbReference>
<protein>
    <recommendedName>
        <fullName evidence="1">Pyridoxamine 5'-phosphate oxidase N-terminal domain-containing protein</fullName>
    </recommendedName>
</protein>
<dbReference type="PATRIC" id="fig|1206767.3.peg.3598"/>
<organism evidence="2 3">
    <name type="scientific">Solidesulfovibrio magneticus str. Maddingley MBC34</name>
    <dbReference type="NCBI Taxonomy" id="1206767"/>
    <lineage>
        <taxon>Bacteria</taxon>
        <taxon>Pseudomonadati</taxon>
        <taxon>Thermodesulfobacteriota</taxon>
        <taxon>Desulfovibrionia</taxon>
        <taxon>Desulfovibrionales</taxon>
        <taxon>Desulfovibrionaceae</taxon>
        <taxon>Solidesulfovibrio</taxon>
    </lineage>
</organism>
<gene>
    <name evidence="2" type="ORF">B193_3692</name>
</gene>
<evidence type="ECO:0000259" key="1">
    <source>
        <dbReference type="Pfam" id="PF01243"/>
    </source>
</evidence>
<feature type="domain" description="Pyridoxamine 5'-phosphate oxidase N-terminal" evidence="1">
    <location>
        <begin position="7"/>
        <end position="107"/>
    </location>
</feature>
<sequence>MTPEAFEAAVRELFAEVTTMTLATCAGDRPWASDVYFVADGWKLVFFSSPASRHCRNLAANPACAATIHPVAASWRDIRGLQLEGRGEPVEGIKAMARAAAVYCAKFPFAKALLEAPGETAAKMARVRPHVFVPEAVRLTDNRQGFGTRFLLRLRSGRPLGPPQRESGSSV</sequence>
<dbReference type="Proteomes" id="UP000006272">
    <property type="component" value="Unassembled WGS sequence"/>
</dbReference>
<comment type="caution">
    <text evidence="2">The sequence shown here is derived from an EMBL/GenBank/DDBJ whole genome shotgun (WGS) entry which is preliminary data.</text>
</comment>
<dbReference type="InterPro" id="IPR012349">
    <property type="entry name" value="Split_barrel_FMN-bd"/>
</dbReference>
<name>K6H565_9BACT</name>
<dbReference type="Gene3D" id="2.30.110.10">
    <property type="entry name" value="Electron Transport, Fmn-binding Protein, Chain A"/>
    <property type="match status" value="1"/>
</dbReference>
<evidence type="ECO:0000313" key="3">
    <source>
        <dbReference type="Proteomes" id="UP000006272"/>
    </source>
</evidence>
<accession>K6H565</accession>
<dbReference type="EMBL" id="ALAO01000380">
    <property type="protein sequence ID" value="EKO37628.1"/>
    <property type="molecule type" value="Genomic_DNA"/>
</dbReference>
<evidence type="ECO:0000313" key="2">
    <source>
        <dbReference type="EMBL" id="EKO37628.1"/>
    </source>
</evidence>
<dbReference type="SUPFAM" id="SSF50475">
    <property type="entry name" value="FMN-binding split barrel"/>
    <property type="match status" value="1"/>
</dbReference>
<reference evidence="2 3" key="1">
    <citation type="submission" date="2012-07" db="EMBL/GenBank/DDBJ databases">
        <title>Draft genome sequence of Desulfovibrio magneticus str. Maddingley MBC34 obtained from a metagenomic sequence of a methanogenic enrichment isolated from coal-seam formation water in Victoria, Australia.</title>
        <authorList>
            <person name="Greenfield P."/>
            <person name="Hendry P."/>
            <person name="Li D."/>
            <person name="Rosewarne C.P."/>
            <person name="Tran-Dinh N."/>
            <person name="Elbourne L.D.H."/>
            <person name="Paulsen I.T."/>
            <person name="Midgley D.J."/>
        </authorList>
    </citation>
    <scope>NUCLEOTIDE SEQUENCE [LARGE SCALE GENOMIC DNA]</scope>
    <source>
        <strain evidence="3">Maddingley MBC34</strain>
    </source>
</reference>